<evidence type="ECO:0000313" key="3">
    <source>
        <dbReference type="Proteomes" id="UP000184330"/>
    </source>
</evidence>
<dbReference type="OrthoDB" id="5125733at2759"/>
<accession>A0A1L7X5G0</accession>
<sequence length="639" mass="72529">MEVSLNPPPEPKHTESLFLPHHPTFSSLSNSAQGCEFCSAIVTELSQVPGRSARLEQSEKDGVDTRVRIAIGQTERYGTWKMFDHIAVVIGFPVQTIAMSEQEYYKWFMEHEVDSFWIKFSMWRCSDSPDSLNSTINGDGGIDLGSPGSSAQPKLLLTRGQLGQYVALSHCWGGDIPCKTMTALVDDYLQGLPPLPHSFRDAIRITKELGFRYLWIDSLCIIQDSVEDWQQESALMRDVYRNAAITISASASKDSHGGMLNLYGYDQPDIRKWCRLKLHSKSPDLESVQLSSFYVKESFEDCVDKLPLPQRGWTLQERLLSQRILHYGKDQIYFQCRSQHLNADKTHIIHGVIGRWRSTRALLNLSNPPVEDIMPNKRLATSGDWVSEAWRDVVVSYSGHRELTKPADKLPALSGVVSLFQEKTNDQYLAGLWKADLAHGLLWRLGSYSGPSSVQWTVHPDRNPIQWHKYPERAPSWSWARWDGSITFPFNARIPLKNDNSATLLDYKIHCTGRNPLGEVSGGTLRISCWTRAMTFAEIYKEIGWPALDRPRGTWTFKDDDENQSAFLEEDHIYTVVYVETFTLKSVAPKGSVGYLLLDPVPEVGDDVYERVGIAPRDAFKYLDTFDPIGWKETELTVI</sequence>
<proteinExistence type="predicted"/>
<dbReference type="Pfam" id="PF06985">
    <property type="entry name" value="HET"/>
    <property type="match status" value="1"/>
</dbReference>
<organism evidence="2 3">
    <name type="scientific">Phialocephala subalpina</name>
    <dbReference type="NCBI Taxonomy" id="576137"/>
    <lineage>
        <taxon>Eukaryota</taxon>
        <taxon>Fungi</taxon>
        <taxon>Dikarya</taxon>
        <taxon>Ascomycota</taxon>
        <taxon>Pezizomycotina</taxon>
        <taxon>Leotiomycetes</taxon>
        <taxon>Helotiales</taxon>
        <taxon>Mollisiaceae</taxon>
        <taxon>Phialocephala</taxon>
        <taxon>Phialocephala fortinii species complex</taxon>
    </lineage>
</organism>
<dbReference type="InterPro" id="IPR010730">
    <property type="entry name" value="HET"/>
</dbReference>
<feature type="domain" description="Heterokaryon incompatibility" evidence="1">
    <location>
        <begin position="165"/>
        <end position="317"/>
    </location>
</feature>
<dbReference type="PANTHER" id="PTHR33112">
    <property type="entry name" value="DOMAIN PROTEIN, PUTATIVE-RELATED"/>
    <property type="match status" value="1"/>
</dbReference>
<dbReference type="STRING" id="576137.A0A1L7X5G0"/>
<dbReference type="PANTHER" id="PTHR33112:SF16">
    <property type="entry name" value="HETEROKARYON INCOMPATIBILITY DOMAIN-CONTAINING PROTEIN"/>
    <property type="match status" value="1"/>
</dbReference>
<dbReference type="AlphaFoldDB" id="A0A1L7X5G0"/>
<dbReference type="Proteomes" id="UP000184330">
    <property type="component" value="Unassembled WGS sequence"/>
</dbReference>
<evidence type="ECO:0000259" key="1">
    <source>
        <dbReference type="Pfam" id="PF06985"/>
    </source>
</evidence>
<keyword evidence="3" id="KW-1185">Reference proteome</keyword>
<name>A0A1L7X5G0_9HELO</name>
<dbReference type="EMBL" id="FJOG01000015">
    <property type="protein sequence ID" value="CZR60247.1"/>
    <property type="molecule type" value="Genomic_DNA"/>
</dbReference>
<reference evidence="2 3" key="1">
    <citation type="submission" date="2016-03" db="EMBL/GenBank/DDBJ databases">
        <authorList>
            <person name="Ploux O."/>
        </authorList>
    </citation>
    <scope>NUCLEOTIDE SEQUENCE [LARGE SCALE GENOMIC DNA]</scope>
    <source>
        <strain evidence="2 3">UAMH 11012</strain>
    </source>
</reference>
<gene>
    <name evidence="2" type="ORF">PAC_10143</name>
</gene>
<evidence type="ECO:0000313" key="2">
    <source>
        <dbReference type="EMBL" id="CZR60247.1"/>
    </source>
</evidence>
<protein>
    <recommendedName>
        <fullName evidence="1">Heterokaryon incompatibility domain-containing protein</fullName>
    </recommendedName>
</protein>